<feature type="region of interest" description="Disordered" evidence="6">
    <location>
        <begin position="191"/>
        <end position="213"/>
    </location>
</feature>
<dbReference type="InterPro" id="IPR051358">
    <property type="entry name" value="TF_AMS/ICE1/BHLH6-like"/>
</dbReference>
<accession>A0A0E0F0J4</accession>
<dbReference type="Proteomes" id="UP000008021">
    <property type="component" value="Chromosome 10"/>
</dbReference>
<dbReference type="GO" id="GO:0046983">
    <property type="term" value="F:protein dimerization activity"/>
    <property type="evidence" value="ECO:0007669"/>
    <property type="project" value="InterPro"/>
</dbReference>
<dbReference type="HOGENOM" id="CLU_035660_1_2_1"/>
<dbReference type="Gramene" id="OMERI10G13920.1">
    <property type="protein sequence ID" value="OMERI10G13920.1"/>
    <property type="gene ID" value="OMERI10G13920"/>
</dbReference>
<dbReference type="eggNOG" id="ENOG502QQHH">
    <property type="taxonomic scope" value="Eukaryota"/>
</dbReference>
<dbReference type="PANTHER" id="PTHR31945">
    <property type="entry name" value="TRANSCRIPTION FACTOR SCREAM2-RELATED"/>
    <property type="match status" value="1"/>
</dbReference>
<evidence type="ECO:0000256" key="6">
    <source>
        <dbReference type="SAM" id="MobiDB-lite"/>
    </source>
</evidence>
<dbReference type="InterPro" id="IPR036638">
    <property type="entry name" value="HLH_DNA-bd_sf"/>
</dbReference>
<evidence type="ECO:0000256" key="5">
    <source>
        <dbReference type="ARBA" id="ARBA00023242"/>
    </source>
</evidence>
<evidence type="ECO:0000256" key="1">
    <source>
        <dbReference type="ARBA" id="ARBA00004123"/>
    </source>
</evidence>
<dbReference type="GO" id="GO:0003700">
    <property type="term" value="F:DNA-binding transcription factor activity"/>
    <property type="evidence" value="ECO:0007669"/>
    <property type="project" value="TreeGrafter"/>
</dbReference>
<evidence type="ECO:0000256" key="4">
    <source>
        <dbReference type="ARBA" id="ARBA00023163"/>
    </source>
</evidence>
<dbReference type="EnsemblPlants" id="OMERI10G13920.1">
    <property type="protein sequence ID" value="OMERI10G13920.1"/>
    <property type="gene ID" value="OMERI10G13920"/>
</dbReference>
<evidence type="ECO:0000313" key="8">
    <source>
        <dbReference type="EnsemblPlants" id="OMERI10G13920.1"/>
    </source>
</evidence>
<dbReference type="SUPFAM" id="SSF47459">
    <property type="entry name" value="HLH, helix-loop-helix DNA-binding domain"/>
    <property type="match status" value="1"/>
</dbReference>
<dbReference type="SMART" id="SM00353">
    <property type="entry name" value="HLH"/>
    <property type="match status" value="1"/>
</dbReference>
<dbReference type="GO" id="GO:0043565">
    <property type="term" value="F:sequence-specific DNA binding"/>
    <property type="evidence" value="ECO:0007669"/>
    <property type="project" value="TreeGrafter"/>
</dbReference>
<evidence type="ECO:0000256" key="2">
    <source>
        <dbReference type="ARBA" id="ARBA00005510"/>
    </source>
</evidence>
<dbReference type="GO" id="GO:0005634">
    <property type="term" value="C:nucleus"/>
    <property type="evidence" value="ECO:0007669"/>
    <property type="project" value="UniProtKB-SubCell"/>
</dbReference>
<sequence>MELMDDDGSSSLLEELMAPLRRGTPPTTTPEDLWLQAYPMMMSPMCGDGVMLGDLLVGGAGGDARNTLASPPPPSFSLPVPLMTTTTTTPCPPLHEEVSFEFDSIDCLGEVCNPYKRSGGAVRAAAAADAAQVMVAAMDPRSEAASSAVAVAAVEEEERCKARRGAGGGGDSGELAPMFVFGGVGGGAAASVRPRSCRPPQPGAPSKNLMAERRRRKRLNDRLSMLRSVVPRISKMDRTSILGDTIGYVKELMDRIKNLQVEAAAAAGDSSSSSTENLSMLNTLKLPSSSSSSSGDETPLIRNSTRFEVERRENGSTRIEMACAAIPELLPSTLAALAALGVEIEQCVISCFDDFAMQASCLQDDKKREITRDTEEIKQTLFRSAGYGDGCLI</sequence>
<dbReference type="STRING" id="40149.A0A0E0F0J4"/>
<evidence type="ECO:0000313" key="9">
    <source>
        <dbReference type="Proteomes" id="UP000008021"/>
    </source>
</evidence>
<dbReference type="AlphaFoldDB" id="A0A0E0F0J4"/>
<dbReference type="PROSITE" id="PS50888">
    <property type="entry name" value="BHLH"/>
    <property type="match status" value="1"/>
</dbReference>
<keyword evidence="3" id="KW-0805">Transcription regulation</keyword>
<evidence type="ECO:0000259" key="7">
    <source>
        <dbReference type="PROSITE" id="PS50888"/>
    </source>
</evidence>
<comment type="subcellular location">
    <subcellularLocation>
        <location evidence="1">Nucleus</location>
    </subcellularLocation>
</comment>
<protein>
    <recommendedName>
        <fullName evidence="7">BHLH domain-containing protein</fullName>
    </recommendedName>
</protein>
<keyword evidence="5" id="KW-0539">Nucleus</keyword>
<keyword evidence="9" id="KW-1185">Reference proteome</keyword>
<reference evidence="8" key="1">
    <citation type="submission" date="2015-04" db="UniProtKB">
        <authorList>
            <consortium name="EnsemblPlants"/>
        </authorList>
    </citation>
    <scope>IDENTIFICATION</scope>
</reference>
<name>A0A0E0F0J4_9ORYZ</name>
<evidence type="ECO:0000256" key="3">
    <source>
        <dbReference type="ARBA" id="ARBA00023015"/>
    </source>
</evidence>
<reference evidence="8" key="2">
    <citation type="submission" date="2018-05" db="EMBL/GenBank/DDBJ databases">
        <title>OmerRS3 (Oryza meridionalis Reference Sequence Version 3).</title>
        <authorList>
            <person name="Zhang J."/>
            <person name="Kudrna D."/>
            <person name="Lee S."/>
            <person name="Talag J."/>
            <person name="Welchert J."/>
            <person name="Wing R.A."/>
        </authorList>
    </citation>
    <scope>NUCLEOTIDE SEQUENCE [LARGE SCALE GENOMIC DNA]</scope>
    <source>
        <strain evidence="8">cv. OR44</strain>
    </source>
</reference>
<proteinExistence type="inferred from homology"/>
<dbReference type="Pfam" id="PF00010">
    <property type="entry name" value="HLH"/>
    <property type="match status" value="1"/>
</dbReference>
<dbReference type="PANTHER" id="PTHR31945:SF61">
    <property type="entry name" value="TRANSCRIPTION FACTOR BHLH3"/>
    <property type="match status" value="1"/>
</dbReference>
<feature type="domain" description="BHLH" evidence="7">
    <location>
        <begin position="203"/>
        <end position="252"/>
    </location>
</feature>
<keyword evidence="4" id="KW-0804">Transcription</keyword>
<organism evidence="8">
    <name type="scientific">Oryza meridionalis</name>
    <dbReference type="NCBI Taxonomy" id="40149"/>
    <lineage>
        <taxon>Eukaryota</taxon>
        <taxon>Viridiplantae</taxon>
        <taxon>Streptophyta</taxon>
        <taxon>Embryophyta</taxon>
        <taxon>Tracheophyta</taxon>
        <taxon>Spermatophyta</taxon>
        <taxon>Magnoliopsida</taxon>
        <taxon>Liliopsida</taxon>
        <taxon>Poales</taxon>
        <taxon>Poaceae</taxon>
        <taxon>BOP clade</taxon>
        <taxon>Oryzoideae</taxon>
        <taxon>Oryzeae</taxon>
        <taxon>Oryzinae</taxon>
        <taxon>Oryza</taxon>
    </lineage>
</organism>
<dbReference type="Gene3D" id="4.10.280.10">
    <property type="entry name" value="Helix-loop-helix DNA-binding domain"/>
    <property type="match status" value="1"/>
</dbReference>
<comment type="similarity">
    <text evidence="2">Belongs to the bHLH protein family.</text>
</comment>
<dbReference type="InterPro" id="IPR011598">
    <property type="entry name" value="bHLH_dom"/>
</dbReference>